<feature type="DNA-binding region" description="H-T-H motif" evidence="4">
    <location>
        <begin position="29"/>
        <end position="48"/>
    </location>
</feature>
<evidence type="ECO:0000256" key="1">
    <source>
        <dbReference type="ARBA" id="ARBA00023015"/>
    </source>
</evidence>
<organism evidence="6 7">
    <name type="scientific">Pedobacter steynii</name>
    <dbReference type="NCBI Taxonomy" id="430522"/>
    <lineage>
        <taxon>Bacteria</taxon>
        <taxon>Pseudomonadati</taxon>
        <taxon>Bacteroidota</taxon>
        <taxon>Sphingobacteriia</taxon>
        <taxon>Sphingobacteriales</taxon>
        <taxon>Sphingobacteriaceae</taxon>
        <taxon>Pedobacter</taxon>
    </lineage>
</organism>
<keyword evidence="3" id="KW-0804">Transcription</keyword>
<keyword evidence="2 4" id="KW-0238">DNA-binding</keyword>
<keyword evidence="1" id="KW-0805">Transcription regulation</keyword>
<proteinExistence type="predicted"/>
<dbReference type="RefSeq" id="WP_069377642.1">
    <property type="nucleotide sequence ID" value="NZ_CP017141.1"/>
</dbReference>
<gene>
    <name evidence="6" type="ORF">BFS30_01415</name>
</gene>
<feature type="domain" description="HTH tetR-type" evidence="5">
    <location>
        <begin position="6"/>
        <end position="66"/>
    </location>
</feature>
<accession>A0A1D7QBC4</accession>
<dbReference type="AlphaFoldDB" id="A0A1D7QBC4"/>
<sequence>MARNKEFDPTEKLEKARDLFWEKGYHATSMQDLVSQMKVNRGSMYDTYGDKHQLFIESLQNYALETYGEYKKAAAGEKSPFKAIELMIKKAIKRSFEEDKVCMVVKSSFEMAPLDEDVKTLLKQLSNSLISIFEELILKAQQEGEISKKKDARQSAQFIVGGFAGLWQMQSLFNDRKMVDQMAKTTLDSLKN</sequence>
<dbReference type="SUPFAM" id="SSF46689">
    <property type="entry name" value="Homeodomain-like"/>
    <property type="match status" value="1"/>
</dbReference>
<evidence type="ECO:0000313" key="7">
    <source>
        <dbReference type="Proteomes" id="UP000094313"/>
    </source>
</evidence>
<dbReference type="OrthoDB" id="9795242at2"/>
<dbReference type="InterPro" id="IPR001647">
    <property type="entry name" value="HTH_TetR"/>
</dbReference>
<dbReference type="Gene3D" id="1.10.10.60">
    <property type="entry name" value="Homeodomain-like"/>
    <property type="match status" value="1"/>
</dbReference>
<evidence type="ECO:0000256" key="4">
    <source>
        <dbReference type="PROSITE-ProRule" id="PRU00335"/>
    </source>
</evidence>
<protein>
    <submittedName>
        <fullName evidence="6">TetR family transcriptional regulator</fullName>
    </submittedName>
</protein>
<dbReference type="GO" id="GO:0003677">
    <property type="term" value="F:DNA binding"/>
    <property type="evidence" value="ECO:0007669"/>
    <property type="project" value="UniProtKB-UniRule"/>
</dbReference>
<dbReference type="InterPro" id="IPR036271">
    <property type="entry name" value="Tet_transcr_reg_TetR-rel_C_sf"/>
</dbReference>
<evidence type="ECO:0000256" key="2">
    <source>
        <dbReference type="ARBA" id="ARBA00023125"/>
    </source>
</evidence>
<evidence type="ECO:0000256" key="3">
    <source>
        <dbReference type="ARBA" id="ARBA00023163"/>
    </source>
</evidence>
<evidence type="ECO:0000259" key="5">
    <source>
        <dbReference type="PROSITE" id="PS50977"/>
    </source>
</evidence>
<dbReference type="InterPro" id="IPR009057">
    <property type="entry name" value="Homeodomain-like_sf"/>
</dbReference>
<dbReference type="Gene3D" id="1.10.357.10">
    <property type="entry name" value="Tetracycline Repressor, domain 2"/>
    <property type="match status" value="1"/>
</dbReference>
<dbReference type="Proteomes" id="UP000094313">
    <property type="component" value="Chromosome"/>
</dbReference>
<dbReference type="Pfam" id="PF00440">
    <property type="entry name" value="TetR_N"/>
    <property type="match status" value="1"/>
</dbReference>
<dbReference type="SUPFAM" id="SSF48498">
    <property type="entry name" value="Tetracyclin repressor-like, C-terminal domain"/>
    <property type="match status" value="1"/>
</dbReference>
<evidence type="ECO:0000313" key="6">
    <source>
        <dbReference type="EMBL" id="AOM75945.1"/>
    </source>
</evidence>
<reference evidence="6 7" key="1">
    <citation type="submission" date="2016-08" db="EMBL/GenBank/DDBJ databases">
        <authorList>
            <person name="Seilhamer J.J."/>
        </authorList>
    </citation>
    <scope>NUCLEOTIDE SEQUENCE [LARGE SCALE GENOMIC DNA]</scope>
    <source>
        <strain evidence="6 7">DX4</strain>
    </source>
</reference>
<dbReference type="PANTHER" id="PTHR47506">
    <property type="entry name" value="TRANSCRIPTIONAL REGULATORY PROTEIN"/>
    <property type="match status" value="1"/>
</dbReference>
<dbReference type="PROSITE" id="PS50977">
    <property type="entry name" value="HTH_TETR_2"/>
    <property type="match status" value="1"/>
</dbReference>
<dbReference type="Pfam" id="PF16925">
    <property type="entry name" value="TetR_C_13"/>
    <property type="match status" value="1"/>
</dbReference>
<dbReference type="EMBL" id="CP017141">
    <property type="protein sequence ID" value="AOM75945.1"/>
    <property type="molecule type" value="Genomic_DNA"/>
</dbReference>
<dbReference type="PANTHER" id="PTHR47506:SF10">
    <property type="entry name" value="TRANSCRIPTIONAL REGULATORY PROTEIN"/>
    <property type="match status" value="1"/>
</dbReference>
<name>A0A1D7QBC4_9SPHI</name>
<dbReference type="KEGG" id="psty:BFS30_01415"/>
<keyword evidence="7" id="KW-1185">Reference proteome</keyword>
<dbReference type="InterPro" id="IPR011075">
    <property type="entry name" value="TetR_C"/>
</dbReference>